<protein>
    <recommendedName>
        <fullName evidence="5">Tripartite tricarboxylate transporter family receptor</fullName>
    </recommendedName>
</protein>
<dbReference type="PANTHER" id="PTHR42928">
    <property type="entry name" value="TRICARBOXYLATE-BINDING PROTEIN"/>
    <property type="match status" value="1"/>
</dbReference>
<name>A0A446CDZ7_9BURK</name>
<organism evidence="3 4">
    <name type="scientific">Achromobacter agilis</name>
    <dbReference type="NCBI Taxonomy" id="1353888"/>
    <lineage>
        <taxon>Bacteria</taxon>
        <taxon>Pseudomonadati</taxon>
        <taxon>Pseudomonadota</taxon>
        <taxon>Betaproteobacteria</taxon>
        <taxon>Burkholderiales</taxon>
        <taxon>Alcaligenaceae</taxon>
        <taxon>Achromobacter</taxon>
    </lineage>
</organism>
<comment type="similarity">
    <text evidence="1">Belongs to the UPF0065 (bug) family.</text>
</comment>
<evidence type="ECO:0000313" key="3">
    <source>
        <dbReference type="EMBL" id="SSW66094.1"/>
    </source>
</evidence>
<dbReference type="Proteomes" id="UP000289184">
    <property type="component" value="Unassembled WGS sequence"/>
</dbReference>
<accession>A0A446CDZ7</accession>
<feature type="chain" id="PRO_5019526889" description="Tripartite tricarboxylate transporter family receptor" evidence="2">
    <location>
        <begin position="29"/>
        <end position="58"/>
    </location>
</feature>
<evidence type="ECO:0008006" key="5">
    <source>
        <dbReference type="Google" id="ProtNLM"/>
    </source>
</evidence>
<evidence type="ECO:0000313" key="4">
    <source>
        <dbReference type="Proteomes" id="UP000289184"/>
    </source>
</evidence>
<reference evidence="3 4" key="1">
    <citation type="submission" date="2018-07" db="EMBL/GenBank/DDBJ databases">
        <authorList>
            <person name="Peeters C."/>
        </authorList>
    </citation>
    <scope>NUCLEOTIDE SEQUENCE [LARGE SCALE GENOMIC DNA]</scope>
    <source>
        <strain evidence="3 4">LMG 3411</strain>
    </source>
</reference>
<dbReference type="EMBL" id="UFQB01000008">
    <property type="protein sequence ID" value="SSW66094.1"/>
    <property type="molecule type" value="Genomic_DNA"/>
</dbReference>
<dbReference type="InterPro" id="IPR005064">
    <property type="entry name" value="BUG"/>
</dbReference>
<dbReference type="InterPro" id="IPR042100">
    <property type="entry name" value="Bug_dom1"/>
</dbReference>
<evidence type="ECO:0000256" key="1">
    <source>
        <dbReference type="ARBA" id="ARBA00006987"/>
    </source>
</evidence>
<dbReference type="Gene3D" id="3.40.190.150">
    <property type="entry name" value="Bordetella uptake gene, domain 1"/>
    <property type="match status" value="1"/>
</dbReference>
<dbReference type="AlphaFoldDB" id="A0A446CDZ7"/>
<evidence type="ECO:0000256" key="2">
    <source>
        <dbReference type="SAM" id="SignalP"/>
    </source>
</evidence>
<sequence>MKHGFPWRALAGATLMAAGALAGGAASAQDYPAKPVRLVVPYAAGGPTDTFARALAET</sequence>
<keyword evidence="4" id="KW-1185">Reference proteome</keyword>
<dbReference type="PANTHER" id="PTHR42928:SF5">
    <property type="entry name" value="BLR1237 PROTEIN"/>
    <property type="match status" value="1"/>
</dbReference>
<proteinExistence type="inferred from homology"/>
<feature type="signal peptide" evidence="2">
    <location>
        <begin position="1"/>
        <end position="28"/>
    </location>
</feature>
<gene>
    <name evidence="3" type="ORF">AGI3411_02379</name>
</gene>
<keyword evidence="2" id="KW-0732">Signal</keyword>